<comment type="caution">
    <text evidence="2">The sequence shown here is derived from an EMBL/GenBank/DDBJ whole genome shotgun (WGS) entry which is preliminary data.</text>
</comment>
<dbReference type="PROSITE" id="PS51257">
    <property type="entry name" value="PROKAR_LIPOPROTEIN"/>
    <property type="match status" value="1"/>
</dbReference>
<dbReference type="Gene3D" id="1.25.40.390">
    <property type="match status" value="1"/>
</dbReference>
<name>A0A327QE44_9BACT</name>
<dbReference type="EMBL" id="QLLL01000006">
    <property type="protein sequence ID" value="RAJ02581.1"/>
    <property type="molecule type" value="Genomic_DNA"/>
</dbReference>
<gene>
    <name evidence="2" type="ORF">LX64_03601</name>
</gene>
<feature type="chain" id="PRO_5016279276" evidence="1">
    <location>
        <begin position="20"/>
        <end position="517"/>
    </location>
</feature>
<protein>
    <submittedName>
        <fullName evidence="2">SusD-like starch-binding protein associating with outer membrane</fullName>
    </submittedName>
</protein>
<keyword evidence="3" id="KW-1185">Reference proteome</keyword>
<evidence type="ECO:0000313" key="2">
    <source>
        <dbReference type="EMBL" id="RAJ02581.1"/>
    </source>
</evidence>
<dbReference type="OrthoDB" id="9766256at2"/>
<dbReference type="AlphaFoldDB" id="A0A327QE44"/>
<proteinExistence type="predicted"/>
<organism evidence="2 3">
    <name type="scientific">Chitinophaga skermanii</name>
    <dbReference type="NCBI Taxonomy" id="331697"/>
    <lineage>
        <taxon>Bacteria</taxon>
        <taxon>Pseudomonadati</taxon>
        <taxon>Bacteroidota</taxon>
        <taxon>Chitinophagia</taxon>
        <taxon>Chitinophagales</taxon>
        <taxon>Chitinophagaceae</taxon>
        <taxon>Chitinophaga</taxon>
    </lineage>
</organism>
<dbReference type="InterPro" id="IPR041662">
    <property type="entry name" value="SusD-like_2"/>
</dbReference>
<accession>A0A327QE44</accession>
<evidence type="ECO:0000256" key="1">
    <source>
        <dbReference type="SAM" id="SignalP"/>
    </source>
</evidence>
<dbReference type="Pfam" id="PF12771">
    <property type="entry name" value="SusD-like_2"/>
    <property type="match status" value="1"/>
</dbReference>
<dbReference type="InterPro" id="IPR011990">
    <property type="entry name" value="TPR-like_helical_dom_sf"/>
</dbReference>
<dbReference type="SUPFAM" id="SSF48452">
    <property type="entry name" value="TPR-like"/>
    <property type="match status" value="1"/>
</dbReference>
<sequence>MKKNLFIISLAAFGMSTLAACTKSDFSSNFNDPEKTEVASTEGLFKGLFANDRIKPAYWNIFTFLRPQSAVYTQTIGYTNSLNVYTQNTAYGQDRWSDYYTNTLARYRAMEANYAKYTSPSDIRGYNIFMQVGKVVLYDQTQQMVDLWGDIPFKEAGRVAQTSNPSGPAYDDAKDVYTTMLTDLKAAADFLAVANTTDSFVLHKQILSKNDPMYNGDLAKWRKYANSLRMRIAMRISYQNETLAKQTIEEILGNPTKYPVMEANTDNAQLTYINGNDIRDGMRDGMGGVAGPSYMIDTVMKPAADPRLRFFFSRTVRGEFKGSAPNWNSAQQEDSLAKGRVSIIDSTTFTQNNNFPGVLMTAAEVSFIKAEAFERWGGGTAKTAYENGVKQSIEFYSSINQKSSYASNPKKAATADEITATLASANVAYGTNKEDNLRKIATQKWIDFNWMGSVHGWAEMRRTKYPTLTFTRVNSPSAPTPGTRLLYPPKERLYNAVNFEKVAAKDVMYGKIFWDVK</sequence>
<dbReference type="Proteomes" id="UP000249547">
    <property type="component" value="Unassembled WGS sequence"/>
</dbReference>
<feature type="signal peptide" evidence="1">
    <location>
        <begin position="1"/>
        <end position="19"/>
    </location>
</feature>
<keyword evidence="1" id="KW-0732">Signal</keyword>
<dbReference type="RefSeq" id="WP_111599010.1">
    <property type="nucleotide sequence ID" value="NZ_QLLL01000006.1"/>
</dbReference>
<evidence type="ECO:0000313" key="3">
    <source>
        <dbReference type="Proteomes" id="UP000249547"/>
    </source>
</evidence>
<reference evidence="2 3" key="1">
    <citation type="submission" date="2018-06" db="EMBL/GenBank/DDBJ databases">
        <title>Genomic Encyclopedia of Archaeal and Bacterial Type Strains, Phase II (KMG-II): from individual species to whole genera.</title>
        <authorList>
            <person name="Goeker M."/>
        </authorList>
    </citation>
    <scope>NUCLEOTIDE SEQUENCE [LARGE SCALE GENOMIC DNA]</scope>
    <source>
        <strain evidence="2 3">DSM 23857</strain>
    </source>
</reference>